<evidence type="ECO:0000256" key="1">
    <source>
        <dbReference type="ARBA" id="ARBA00008874"/>
    </source>
</evidence>
<dbReference type="GO" id="GO:0031505">
    <property type="term" value="P:fungal-type cell wall organization"/>
    <property type="evidence" value="ECO:0007669"/>
    <property type="project" value="UniProtKB-ARBA"/>
</dbReference>
<feature type="compositionally biased region" description="Polar residues" evidence="11">
    <location>
        <begin position="643"/>
        <end position="665"/>
    </location>
</feature>
<dbReference type="PANTHER" id="PTHR48012:SF10">
    <property type="entry name" value="FI20177P1"/>
    <property type="match status" value="1"/>
</dbReference>
<feature type="compositionally biased region" description="Low complexity" evidence="11">
    <location>
        <begin position="690"/>
        <end position="710"/>
    </location>
</feature>
<dbReference type="InterPro" id="IPR011009">
    <property type="entry name" value="Kinase-like_dom_sf"/>
</dbReference>
<feature type="domain" description="Protein kinase" evidence="12">
    <location>
        <begin position="25"/>
        <end position="278"/>
    </location>
</feature>
<gene>
    <name evidence="13" type="ORF">HG535_0C03890</name>
</gene>
<evidence type="ECO:0000256" key="8">
    <source>
        <dbReference type="ARBA" id="ARBA00047899"/>
    </source>
</evidence>
<protein>
    <recommendedName>
        <fullName evidence="2">non-specific serine/threonine protein kinase</fullName>
        <ecNumber evidence="2">2.7.11.1</ecNumber>
    </recommendedName>
</protein>
<dbReference type="SMART" id="SM00220">
    <property type="entry name" value="S_TKc"/>
    <property type="match status" value="1"/>
</dbReference>
<dbReference type="EMBL" id="CP058606">
    <property type="protein sequence ID" value="QLG72035.1"/>
    <property type="molecule type" value="Genomic_DNA"/>
</dbReference>
<dbReference type="Proteomes" id="UP000509704">
    <property type="component" value="Chromosome 3"/>
</dbReference>
<dbReference type="KEGG" id="zmk:HG535_0C03890"/>
<dbReference type="GO" id="GO:0005524">
    <property type="term" value="F:ATP binding"/>
    <property type="evidence" value="ECO:0007669"/>
    <property type="project" value="UniProtKB-UniRule"/>
</dbReference>
<comment type="similarity">
    <text evidence="1">Belongs to the protein kinase superfamily. STE Ser/Thr protein kinase family. STE20 subfamily.</text>
</comment>
<dbReference type="SUPFAM" id="SSF56112">
    <property type="entry name" value="Protein kinase-like (PK-like)"/>
    <property type="match status" value="1"/>
</dbReference>
<dbReference type="PROSITE" id="PS50011">
    <property type="entry name" value="PROTEIN_KINASE_DOM"/>
    <property type="match status" value="1"/>
</dbReference>
<dbReference type="PANTHER" id="PTHR48012">
    <property type="entry name" value="STERILE20-LIKE KINASE, ISOFORM B-RELATED"/>
    <property type="match status" value="1"/>
</dbReference>
<keyword evidence="7 10" id="KW-0067">ATP-binding</keyword>
<feature type="compositionally biased region" description="Polar residues" evidence="11">
    <location>
        <begin position="319"/>
        <end position="339"/>
    </location>
</feature>
<dbReference type="Gene3D" id="1.10.510.10">
    <property type="entry name" value="Transferase(Phosphotransferase) domain 1"/>
    <property type="match status" value="1"/>
</dbReference>
<evidence type="ECO:0000313" key="13">
    <source>
        <dbReference type="EMBL" id="QLG72035.1"/>
    </source>
</evidence>
<evidence type="ECO:0000256" key="2">
    <source>
        <dbReference type="ARBA" id="ARBA00012513"/>
    </source>
</evidence>
<keyword evidence="5 10" id="KW-0547">Nucleotide-binding</keyword>
<feature type="region of interest" description="Disordered" evidence="11">
    <location>
        <begin position="310"/>
        <end position="340"/>
    </location>
</feature>
<evidence type="ECO:0000313" key="14">
    <source>
        <dbReference type="Proteomes" id="UP000509704"/>
    </source>
</evidence>
<feature type="region of interest" description="Disordered" evidence="11">
    <location>
        <begin position="585"/>
        <end position="714"/>
    </location>
</feature>
<feature type="compositionally biased region" description="Polar residues" evidence="11">
    <location>
        <begin position="865"/>
        <end position="893"/>
    </location>
</feature>
<dbReference type="FunFam" id="1.10.510.10:FF:000499">
    <property type="entry name" value="Serine/threonine-protein kinase KIC1"/>
    <property type="match status" value="1"/>
</dbReference>
<proteinExistence type="inferred from homology"/>
<keyword evidence="4" id="KW-0808">Transferase</keyword>
<evidence type="ECO:0000256" key="3">
    <source>
        <dbReference type="ARBA" id="ARBA00022527"/>
    </source>
</evidence>
<evidence type="ECO:0000259" key="12">
    <source>
        <dbReference type="PROSITE" id="PS50011"/>
    </source>
</evidence>
<reference evidence="13 14" key="1">
    <citation type="submission" date="2020-07" db="EMBL/GenBank/DDBJ databases">
        <title>The yeast mating-type switching endonuclease HO is a domesticated member of an unorthodox homing genetic element family.</title>
        <authorList>
            <person name="Coughlan A.Y."/>
            <person name="Lombardi L."/>
            <person name="Braun-Galleani S."/>
            <person name="Martos A.R."/>
            <person name="Galeote V."/>
            <person name="Bigey F."/>
            <person name="Dequin S."/>
            <person name="Byrne K.P."/>
            <person name="Wolfe K.H."/>
        </authorList>
    </citation>
    <scope>NUCLEOTIDE SEQUENCE [LARGE SCALE GENOMIC DNA]</scope>
    <source>
        <strain evidence="13 14">NRRL Y-6702</strain>
    </source>
</reference>
<dbReference type="GO" id="GO:0004674">
    <property type="term" value="F:protein serine/threonine kinase activity"/>
    <property type="evidence" value="ECO:0007669"/>
    <property type="project" value="UniProtKB-KW"/>
</dbReference>
<evidence type="ECO:0000256" key="10">
    <source>
        <dbReference type="PROSITE-ProRule" id="PRU10141"/>
    </source>
</evidence>
<keyword evidence="3" id="KW-0723">Serine/threonine-protein kinase</keyword>
<dbReference type="OrthoDB" id="248923at2759"/>
<dbReference type="InterPro" id="IPR050629">
    <property type="entry name" value="STE20/SPS1-PAK"/>
</dbReference>
<evidence type="ECO:0000256" key="4">
    <source>
        <dbReference type="ARBA" id="ARBA00022679"/>
    </source>
</evidence>
<dbReference type="InterPro" id="IPR000719">
    <property type="entry name" value="Prot_kinase_dom"/>
</dbReference>
<feature type="compositionally biased region" description="Polar residues" evidence="11">
    <location>
        <begin position="622"/>
        <end position="634"/>
    </location>
</feature>
<evidence type="ECO:0000256" key="11">
    <source>
        <dbReference type="SAM" id="MobiDB-lite"/>
    </source>
</evidence>
<dbReference type="RefSeq" id="XP_037143763.1">
    <property type="nucleotide sequence ID" value="XM_037287868.1"/>
</dbReference>
<feature type="compositionally biased region" description="Low complexity" evidence="11">
    <location>
        <begin position="738"/>
        <end position="755"/>
    </location>
</feature>
<evidence type="ECO:0000256" key="7">
    <source>
        <dbReference type="ARBA" id="ARBA00022840"/>
    </source>
</evidence>
<evidence type="ECO:0000256" key="5">
    <source>
        <dbReference type="ARBA" id="ARBA00022741"/>
    </source>
</evidence>
<dbReference type="InterPro" id="IPR008271">
    <property type="entry name" value="Ser/Thr_kinase_AS"/>
</dbReference>
<dbReference type="AlphaFoldDB" id="A0A7H9B003"/>
<feature type="region of interest" description="Disordered" evidence="11">
    <location>
        <begin position="848"/>
        <end position="893"/>
    </location>
</feature>
<dbReference type="PROSITE" id="PS00107">
    <property type="entry name" value="PROTEIN_KINASE_ATP"/>
    <property type="match status" value="1"/>
</dbReference>
<accession>A0A7H9B003</accession>
<dbReference type="InterPro" id="IPR017441">
    <property type="entry name" value="Protein_kinase_ATP_BS"/>
</dbReference>
<feature type="binding site" evidence="10">
    <location>
        <position position="54"/>
    </location>
    <ligand>
        <name>ATP</name>
        <dbReference type="ChEBI" id="CHEBI:30616"/>
    </ligand>
</feature>
<feature type="region of interest" description="Disordered" evidence="11">
    <location>
        <begin position="738"/>
        <end position="767"/>
    </location>
</feature>
<dbReference type="GO" id="GO:0005737">
    <property type="term" value="C:cytoplasm"/>
    <property type="evidence" value="ECO:0007669"/>
    <property type="project" value="TreeGrafter"/>
</dbReference>
<evidence type="ECO:0000256" key="6">
    <source>
        <dbReference type="ARBA" id="ARBA00022777"/>
    </source>
</evidence>
<comment type="catalytic activity">
    <reaction evidence="8">
        <text>L-threonyl-[protein] + ATP = O-phospho-L-threonyl-[protein] + ADP + H(+)</text>
        <dbReference type="Rhea" id="RHEA:46608"/>
        <dbReference type="Rhea" id="RHEA-COMP:11060"/>
        <dbReference type="Rhea" id="RHEA-COMP:11605"/>
        <dbReference type="ChEBI" id="CHEBI:15378"/>
        <dbReference type="ChEBI" id="CHEBI:30013"/>
        <dbReference type="ChEBI" id="CHEBI:30616"/>
        <dbReference type="ChEBI" id="CHEBI:61977"/>
        <dbReference type="ChEBI" id="CHEBI:456216"/>
        <dbReference type="EC" id="2.7.11.1"/>
    </reaction>
</comment>
<comment type="catalytic activity">
    <reaction evidence="9">
        <text>L-seryl-[protein] + ATP = O-phospho-L-seryl-[protein] + ADP + H(+)</text>
        <dbReference type="Rhea" id="RHEA:17989"/>
        <dbReference type="Rhea" id="RHEA-COMP:9863"/>
        <dbReference type="Rhea" id="RHEA-COMP:11604"/>
        <dbReference type="ChEBI" id="CHEBI:15378"/>
        <dbReference type="ChEBI" id="CHEBI:29999"/>
        <dbReference type="ChEBI" id="CHEBI:30616"/>
        <dbReference type="ChEBI" id="CHEBI:83421"/>
        <dbReference type="ChEBI" id="CHEBI:456216"/>
        <dbReference type="EC" id="2.7.11.1"/>
    </reaction>
</comment>
<dbReference type="Pfam" id="PF00069">
    <property type="entry name" value="Pkinase"/>
    <property type="match status" value="1"/>
</dbReference>
<organism evidence="13 14">
    <name type="scientific">Zygotorulaspora mrakii</name>
    <name type="common">Zygosaccharomyces mrakii</name>
    <dbReference type="NCBI Taxonomy" id="42260"/>
    <lineage>
        <taxon>Eukaryota</taxon>
        <taxon>Fungi</taxon>
        <taxon>Dikarya</taxon>
        <taxon>Ascomycota</taxon>
        <taxon>Saccharomycotina</taxon>
        <taxon>Saccharomycetes</taxon>
        <taxon>Saccharomycetales</taxon>
        <taxon>Saccharomycetaceae</taxon>
        <taxon>Zygotorulaspora</taxon>
    </lineage>
</organism>
<name>A0A7H9B003_ZYGMR</name>
<dbReference type="EC" id="2.7.11.1" evidence="2"/>
<keyword evidence="6" id="KW-0418">Kinase</keyword>
<feature type="compositionally biased region" description="Polar residues" evidence="11">
    <location>
        <begin position="585"/>
        <end position="604"/>
    </location>
</feature>
<evidence type="ECO:0000256" key="9">
    <source>
        <dbReference type="ARBA" id="ARBA00048679"/>
    </source>
</evidence>
<dbReference type="GeneID" id="59235733"/>
<keyword evidence="14" id="KW-1185">Reference proteome</keyword>
<dbReference type="PROSITE" id="PS00108">
    <property type="entry name" value="PROTEIN_KINASE_ST"/>
    <property type="match status" value="1"/>
</dbReference>
<sequence>MKSDNVAESVVSRPQKAETDVTAIFKRTEVIGRGKFGVVYKGYHVKTKQVYAIKVLNLDSDADEVDDVQREIQFLSSMKQIPNITHYYGSYLKDTRLWIIIEYCAGGSLRTLLRPGKLDEKYIGVIMRELLTALKCIHKDNVIHRDIKAANVLISNEGQVKLCDFGVAAQLNQTSARRQTMAGTPYWMAPEVIMEGVYYDTKVDIWSLGITTYEVATGNPPYCQVEALRAMQLITKSKPPRLEGRNYSTLLKEFIALCLDEDPKERLSADDLLKTKFIKAHRTTPASILKQLISRYLLFREKNKSARESAFLIEDEGNPNVNGNSGKETTGNNNNSSAGQAVEVDVKWDFDSLSSSDYIMENDINPEEIPEGSTHDWTSTQSEKFNFAYPDEDQYYYYPTNNYNNGGKVYQGTTIAKNQPTIYNSTLNAPLSHNNTIGNQLSKRVKATYSNTTTGTNSYSTANKKTEARAPKMLLELFEENAVINEGQDDSNFSRINKNLTHLHLGPVSEDISSPPISDGNLARPHAGVMNNTSLHSQSTPALPLLQTKFSISSKGPKSSITAAPTPIEIEIPEELPISTATPHSINEKASSSQTKPRSSTLVANSGLHYKPPPGISRRLTLGNTASREVSNSNFREEDETYKGTTFNNFDSSKLNSVSTSSIPTKQHALKSPSPSKIFFSHNSSPTRKPGGSPNHNNSNNNMMGLSSGNDAIPPPSMKPVATYFESKDVLLQPLNNSNSASATTTNSNAVSNTNISDGNYGSEKEVSRVNRDFKRNNPNLKLHMPLPTTIAPNKLLDTTVISTNPISGPAPSSNENINQFGFNTSTANIPISMTPINEKHVELGAGLNLGNTSGSGTKPKRVHSISNRKNSQSTEPFGSTPGSITTSNSINNVPTTATMSTIAANSVNSNNGANTLPLSNSNVMSSVVTPAVTNSLSLMPAPPSSLNMDFFIDLDPKSFEPHKWVDHKPQVLQDLNLLLKMFEDGLPVVKNALERQLHSSDAIPDRDQS</sequence>